<keyword evidence="1" id="KW-1133">Transmembrane helix</keyword>
<feature type="transmembrane region" description="Helical" evidence="1">
    <location>
        <begin position="118"/>
        <end position="144"/>
    </location>
</feature>
<organism evidence="2 3">
    <name type="scientific">Microbacterium schleiferi</name>
    <dbReference type="NCBI Taxonomy" id="69362"/>
    <lineage>
        <taxon>Bacteria</taxon>
        <taxon>Bacillati</taxon>
        <taxon>Actinomycetota</taxon>
        <taxon>Actinomycetes</taxon>
        <taxon>Micrococcales</taxon>
        <taxon>Microbacteriaceae</taxon>
        <taxon>Microbacterium</taxon>
    </lineage>
</organism>
<reference evidence="2 3" key="1">
    <citation type="submission" date="2020-11" db="EMBL/GenBank/DDBJ databases">
        <title>Amino acid is mineralized and recycled by bacteria in oceanic microbiome.</title>
        <authorList>
            <person name="Zheng L.Y."/>
        </authorList>
    </citation>
    <scope>NUCLEOTIDE SEQUENCE [LARGE SCALE GENOMIC DNA]</scope>
    <source>
        <strain evidence="2 3">A32-1</strain>
    </source>
</reference>
<feature type="transmembrane region" description="Helical" evidence="1">
    <location>
        <begin position="12"/>
        <end position="30"/>
    </location>
</feature>
<accession>A0A7S8MWW9</accession>
<proteinExistence type="predicted"/>
<feature type="transmembrane region" description="Helical" evidence="1">
    <location>
        <begin position="84"/>
        <end position="112"/>
    </location>
</feature>
<dbReference type="InterPro" id="IPR021354">
    <property type="entry name" value="DUF2975"/>
</dbReference>
<keyword evidence="3" id="KW-1185">Reference proteome</keyword>
<evidence type="ECO:0000256" key="1">
    <source>
        <dbReference type="SAM" id="Phobius"/>
    </source>
</evidence>
<name>A0A7S8MWW9_9MICO</name>
<dbReference type="AlphaFoldDB" id="A0A7S8MWW9"/>
<dbReference type="KEGG" id="msf:IT882_11545"/>
<keyword evidence="1" id="KW-0472">Membrane</keyword>
<feature type="transmembrane region" description="Helical" evidence="1">
    <location>
        <begin position="50"/>
        <end position="72"/>
    </location>
</feature>
<gene>
    <name evidence="2" type="ORF">IT882_11545</name>
</gene>
<dbReference type="Proteomes" id="UP000594480">
    <property type="component" value="Chromosome"/>
</dbReference>
<sequence>MRRVVIVTTKALIVILFAAIVFCQVVFVPVNATSFALAAPEFAALEVPGIIMVDALLLCGQVVLICVWALLSRVAREDIFDATALLWVDVIITSILAAGVLVIAGLVLLSLASAGSPFLALMGVIAVICAAGLALVVVVMRGLLKQATQLRQDLSEVV</sequence>
<evidence type="ECO:0000313" key="3">
    <source>
        <dbReference type="Proteomes" id="UP000594480"/>
    </source>
</evidence>
<protein>
    <submittedName>
        <fullName evidence="2">DUF2975 domain-containing protein</fullName>
    </submittedName>
</protein>
<dbReference type="Pfam" id="PF11188">
    <property type="entry name" value="DUF2975"/>
    <property type="match status" value="1"/>
</dbReference>
<evidence type="ECO:0000313" key="2">
    <source>
        <dbReference type="EMBL" id="QPE03885.1"/>
    </source>
</evidence>
<dbReference type="RefSeq" id="WP_195691976.1">
    <property type="nucleotide sequence ID" value="NZ_CP064760.1"/>
</dbReference>
<keyword evidence="1" id="KW-0812">Transmembrane</keyword>
<dbReference type="EMBL" id="CP064760">
    <property type="protein sequence ID" value="QPE03885.1"/>
    <property type="molecule type" value="Genomic_DNA"/>
</dbReference>